<gene>
    <name evidence="2" type="ORF">ALMOND_2B008760</name>
</gene>
<evidence type="ECO:0000313" key="2">
    <source>
        <dbReference type="EMBL" id="VVA21674.1"/>
    </source>
</evidence>
<accession>A0A5E4F0V9</accession>
<evidence type="ECO:0000313" key="3">
    <source>
        <dbReference type="Proteomes" id="UP000327085"/>
    </source>
</evidence>
<dbReference type="InParanoid" id="A0A5E4F0V9"/>
<sequence length="93" mass="9730">MNPRNPKFEGGSGRRGGGGSGREVGKRVEVVRGLGEGAGTSEVLGCRGGNKRLPLTKAMKGHQEKIVEVYRSSQSSKVQGVKIIKAGDTTYGS</sequence>
<dbReference type="AlphaFoldDB" id="A0A5E4F0V9"/>
<evidence type="ECO:0000256" key="1">
    <source>
        <dbReference type="SAM" id="MobiDB-lite"/>
    </source>
</evidence>
<dbReference type="EMBL" id="CABIKO010000054">
    <property type="protein sequence ID" value="VVA21674.1"/>
    <property type="molecule type" value="Genomic_DNA"/>
</dbReference>
<feature type="compositionally biased region" description="Gly residues" evidence="1">
    <location>
        <begin position="10"/>
        <end position="22"/>
    </location>
</feature>
<organism evidence="2 3">
    <name type="scientific">Prunus dulcis</name>
    <name type="common">Almond</name>
    <name type="synonym">Amygdalus dulcis</name>
    <dbReference type="NCBI Taxonomy" id="3755"/>
    <lineage>
        <taxon>Eukaryota</taxon>
        <taxon>Viridiplantae</taxon>
        <taxon>Streptophyta</taxon>
        <taxon>Embryophyta</taxon>
        <taxon>Tracheophyta</taxon>
        <taxon>Spermatophyta</taxon>
        <taxon>Magnoliopsida</taxon>
        <taxon>eudicotyledons</taxon>
        <taxon>Gunneridae</taxon>
        <taxon>Pentapetalae</taxon>
        <taxon>rosids</taxon>
        <taxon>fabids</taxon>
        <taxon>Rosales</taxon>
        <taxon>Rosaceae</taxon>
        <taxon>Amygdaloideae</taxon>
        <taxon>Amygdaleae</taxon>
        <taxon>Prunus</taxon>
    </lineage>
</organism>
<feature type="region of interest" description="Disordered" evidence="1">
    <location>
        <begin position="1"/>
        <end position="26"/>
    </location>
</feature>
<dbReference type="Proteomes" id="UP000327085">
    <property type="component" value="Chromosome 5"/>
</dbReference>
<protein>
    <submittedName>
        <fullName evidence="2">Uncharacterized protein</fullName>
    </submittedName>
</protein>
<reference evidence="3" key="1">
    <citation type="journal article" date="2020" name="Plant J.">
        <title>Transposons played a major role in the diversification between the closely related almond and peach genomes: results from the almond genome sequence.</title>
        <authorList>
            <person name="Alioto T."/>
            <person name="Alexiou K.G."/>
            <person name="Bardil A."/>
            <person name="Barteri F."/>
            <person name="Castanera R."/>
            <person name="Cruz F."/>
            <person name="Dhingra A."/>
            <person name="Duval H."/>
            <person name="Fernandez I Marti A."/>
            <person name="Frias L."/>
            <person name="Galan B."/>
            <person name="Garcia J.L."/>
            <person name="Howad W."/>
            <person name="Gomez-Garrido J."/>
            <person name="Gut M."/>
            <person name="Julca I."/>
            <person name="Morata J."/>
            <person name="Puigdomenech P."/>
            <person name="Ribeca P."/>
            <person name="Rubio Cabetas M.J."/>
            <person name="Vlasova A."/>
            <person name="Wirthensohn M."/>
            <person name="Garcia-Mas J."/>
            <person name="Gabaldon T."/>
            <person name="Casacuberta J.M."/>
            <person name="Arus P."/>
        </authorList>
    </citation>
    <scope>NUCLEOTIDE SEQUENCE [LARGE SCALE GENOMIC DNA]</scope>
    <source>
        <strain evidence="3">cv. Texas</strain>
    </source>
</reference>
<proteinExistence type="predicted"/>
<name>A0A5E4F0V9_PRUDU</name>
<dbReference type="Gramene" id="VVA21674">
    <property type="protein sequence ID" value="VVA21674"/>
    <property type="gene ID" value="Prudul26B008760"/>
</dbReference>